<accession>A0A5E4MMJ9</accession>
<feature type="region of interest" description="Disordered" evidence="1">
    <location>
        <begin position="186"/>
        <end position="268"/>
    </location>
</feature>
<keyword evidence="5" id="KW-1185">Reference proteome</keyword>
<evidence type="ECO:0008006" key="6">
    <source>
        <dbReference type="Google" id="ProtNLM"/>
    </source>
</evidence>
<keyword evidence="2" id="KW-0472">Membrane</keyword>
<evidence type="ECO:0000313" key="5">
    <source>
        <dbReference type="Proteomes" id="UP000325440"/>
    </source>
</evidence>
<evidence type="ECO:0000256" key="3">
    <source>
        <dbReference type="SAM" id="SignalP"/>
    </source>
</evidence>
<keyword evidence="2" id="KW-1133">Transmembrane helix</keyword>
<feature type="signal peptide" evidence="3">
    <location>
        <begin position="1"/>
        <end position="27"/>
    </location>
</feature>
<feature type="region of interest" description="Disordered" evidence="1">
    <location>
        <begin position="349"/>
        <end position="371"/>
    </location>
</feature>
<dbReference type="OrthoDB" id="8185211at2759"/>
<sequence>MRFRCNNTMFTMFVWVVAVLQAILVSANTESRSYHSAPNTQTNYIITSKPFTVRDDANAGTIKWRRDTITGASLIGASDPTRMKYSIECTDHNECAGIELGGSDATFKPYTQDELNRILKRYGEADSEPESSDKVLTYDDSGNQDKSKASWNLVDPAGQSPKNPYDDRRGWVTLEPMAWSSSHIQKWEPNNRPTWPPPPQDHAQPSYSPWASNKPIQRPSNNYHQSQPQSPDWTTERPWIRPTYDYSSKPPQGPHYQKPSAPQNSQNFYGWNNADQDIITDGKPGQFPADAYHKPWNGDYGQSSYGPRPTESEGDGQWVLLSSTKGYSIPHRPNRSLQGRSISIDTVNSPIETTGRTNEMAGRSADTASRPITSKRTVRLMVLPPEKDSQNVTTSHNGMIEVDVSRKSVDQEQREFAARALKETENDVQVFSDRSAKTNDDRRAVLAAVGAGMLPAATMAMFLPMMVARKRRDLAPRPEVILRHHVYPR</sequence>
<gene>
    <name evidence="4" type="ORF">CINCED_3A020426</name>
</gene>
<evidence type="ECO:0000256" key="2">
    <source>
        <dbReference type="SAM" id="Phobius"/>
    </source>
</evidence>
<evidence type="ECO:0000313" key="4">
    <source>
        <dbReference type="EMBL" id="VVC32833.1"/>
    </source>
</evidence>
<evidence type="ECO:0000256" key="1">
    <source>
        <dbReference type="SAM" id="MobiDB-lite"/>
    </source>
</evidence>
<dbReference type="AlphaFoldDB" id="A0A5E4MMJ9"/>
<feature type="compositionally biased region" description="Basic and acidic residues" evidence="1">
    <location>
        <begin position="131"/>
        <end position="148"/>
    </location>
</feature>
<protein>
    <recommendedName>
        <fullName evidence="6">Insect cuticle protein</fullName>
    </recommendedName>
</protein>
<proteinExistence type="predicted"/>
<reference evidence="4 5" key="1">
    <citation type="submission" date="2019-08" db="EMBL/GenBank/DDBJ databases">
        <authorList>
            <person name="Alioto T."/>
            <person name="Alioto T."/>
            <person name="Gomez Garrido J."/>
        </authorList>
    </citation>
    <scope>NUCLEOTIDE SEQUENCE [LARGE SCALE GENOMIC DNA]</scope>
</reference>
<feature type="compositionally biased region" description="Polar residues" evidence="1">
    <location>
        <begin position="203"/>
        <end position="233"/>
    </location>
</feature>
<keyword evidence="3" id="KW-0732">Signal</keyword>
<feature type="region of interest" description="Disordered" evidence="1">
    <location>
        <begin position="122"/>
        <end position="169"/>
    </location>
</feature>
<keyword evidence="2" id="KW-0812">Transmembrane</keyword>
<organism evidence="4 5">
    <name type="scientific">Cinara cedri</name>
    <dbReference type="NCBI Taxonomy" id="506608"/>
    <lineage>
        <taxon>Eukaryota</taxon>
        <taxon>Metazoa</taxon>
        <taxon>Ecdysozoa</taxon>
        <taxon>Arthropoda</taxon>
        <taxon>Hexapoda</taxon>
        <taxon>Insecta</taxon>
        <taxon>Pterygota</taxon>
        <taxon>Neoptera</taxon>
        <taxon>Paraneoptera</taxon>
        <taxon>Hemiptera</taxon>
        <taxon>Sternorrhyncha</taxon>
        <taxon>Aphidomorpha</taxon>
        <taxon>Aphidoidea</taxon>
        <taxon>Aphididae</taxon>
        <taxon>Lachninae</taxon>
        <taxon>Cinara</taxon>
    </lineage>
</organism>
<dbReference type="Proteomes" id="UP000325440">
    <property type="component" value="Unassembled WGS sequence"/>
</dbReference>
<feature type="chain" id="PRO_5022907186" description="Insect cuticle protein" evidence="3">
    <location>
        <begin position="28"/>
        <end position="489"/>
    </location>
</feature>
<dbReference type="EMBL" id="CABPRJ010000959">
    <property type="protein sequence ID" value="VVC32833.1"/>
    <property type="molecule type" value="Genomic_DNA"/>
</dbReference>
<name>A0A5E4MMJ9_9HEMI</name>
<feature type="transmembrane region" description="Helical" evidence="2">
    <location>
        <begin position="444"/>
        <end position="467"/>
    </location>
</feature>